<evidence type="ECO:0000256" key="2">
    <source>
        <dbReference type="ARBA" id="ARBA00023134"/>
    </source>
</evidence>
<sequence>MIKPIVFHQKKNLPYYDISAKSDHKFEKPFLWLARNSLQTLSWSLSPCLLLPHQRLSWTQLWQHSMRNWVATTQCKQGEMEPTF</sequence>
<accession>A0A8C4MLH0</accession>
<name>A0A8C4MLH0_EQUAS</name>
<evidence type="ECO:0000313" key="4">
    <source>
        <dbReference type="Proteomes" id="UP000694387"/>
    </source>
</evidence>
<dbReference type="GO" id="GO:0006606">
    <property type="term" value="P:protein import into nucleus"/>
    <property type="evidence" value="ECO:0007669"/>
    <property type="project" value="TreeGrafter"/>
</dbReference>
<evidence type="ECO:0000313" key="3">
    <source>
        <dbReference type="Ensembl" id="ENSEASP00005027375.1"/>
    </source>
</evidence>
<organism evidence="3 4">
    <name type="scientific">Equus asinus</name>
    <name type="common">Donkey</name>
    <name type="synonym">Equus africanus asinus</name>
    <dbReference type="NCBI Taxonomy" id="9793"/>
    <lineage>
        <taxon>Eukaryota</taxon>
        <taxon>Metazoa</taxon>
        <taxon>Chordata</taxon>
        <taxon>Craniata</taxon>
        <taxon>Vertebrata</taxon>
        <taxon>Euteleostomi</taxon>
        <taxon>Mammalia</taxon>
        <taxon>Eutheria</taxon>
        <taxon>Laurasiatheria</taxon>
        <taxon>Perissodactyla</taxon>
        <taxon>Equidae</taxon>
        <taxon>Equus</taxon>
    </lineage>
</organism>
<dbReference type="PANTHER" id="PTHR24071">
    <property type="entry name" value="RAN GTPASE"/>
    <property type="match status" value="1"/>
</dbReference>
<keyword evidence="4" id="KW-1185">Reference proteome</keyword>
<proteinExistence type="predicted"/>
<dbReference type="GO" id="GO:0005634">
    <property type="term" value="C:nucleus"/>
    <property type="evidence" value="ECO:0007669"/>
    <property type="project" value="TreeGrafter"/>
</dbReference>
<protein>
    <submittedName>
        <fullName evidence="3">Uncharacterized protein</fullName>
    </submittedName>
</protein>
<dbReference type="GeneTree" id="ENSGT01030000239692"/>
<reference evidence="3 4" key="1">
    <citation type="journal article" date="2020" name="Nat. Commun.">
        <title>Donkey genomes provide new insights into domestication and selection for coat color.</title>
        <authorList>
            <person name="Wang"/>
            <person name="C."/>
            <person name="Li"/>
            <person name="H."/>
            <person name="Guo"/>
            <person name="Y."/>
            <person name="Huang"/>
            <person name="J."/>
            <person name="Sun"/>
            <person name="Y."/>
            <person name="Min"/>
            <person name="J."/>
            <person name="Wang"/>
            <person name="J."/>
            <person name="Fang"/>
            <person name="X."/>
            <person name="Zhao"/>
            <person name="Z."/>
            <person name="Wang"/>
            <person name="S."/>
            <person name="Zhang"/>
            <person name="Y."/>
            <person name="Liu"/>
            <person name="Q."/>
            <person name="Jiang"/>
            <person name="Q."/>
            <person name="Wang"/>
            <person name="X."/>
            <person name="Guo"/>
            <person name="Y."/>
            <person name="Yang"/>
            <person name="C."/>
            <person name="Wang"/>
            <person name="Y."/>
            <person name="Tian"/>
            <person name="F."/>
            <person name="Zhuang"/>
            <person name="G."/>
            <person name="Fan"/>
            <person name="Y."/>
            <person name="Gao"/>
            <person name="Q."/>
            <person name="Li"/>
            <person name="Y."/>
            <person name="Ju"/>
            <person name="Z."/>
            <person name="Li"/>
            <person name="J."/>
            <person name="Li"/>
            <person name="R."/>
            <person name="Hou"/>
            <person name="M."/>
            <person name="Yang"/>
            <person name="G."/>
            <person name="Liu"/>
            <person name="G."/>
            <person name="Liu"/>
            <person name="W."/>
            <person name="Guo"/>
            <person name="J."/>
            <person name="Pan"/>
            <person name="S."/>
            <person name="Fan"/>
            <person name="G."/>
            <person name="Zhang"/>
            <person name="W."/>
            <person name="Zhang"/>
            <person name="R."/>
            <person name="Yu"/>
            <person name="J."/>
            <person name="Zhang"/>
            <person name="X."/>
            <person name="Yin"/>
            <person name="Q."/>
            <person name="Ji"/>
            <person name="C."/>
            <person name="Jin"/>
            <person name="Y."/>
            <person name="Yue"/>
            <person name="G."/>
            <person name="Liu"/>
            <person name="M."/>
            <person name="Xu"/>
            <person name="J."/>
            <person name="Liu"/>
            <person name="S."/>
            <person name="Jordana"/>
            <person name="J."/>
            <person name="Noce"/>
            <person name="A."/>
            <person name="Amills"/>
            <person name="M."/>
            <person name="Wu"/>
            <person name="D.D."/>
            <person name="Li"/>
            <person name="S."/>
            <person name="Zhou"/>
            <person name="X. and Zhong"/>
            <person name="J."/>
        </authorList>
    </citation>
    <scope>NUCLEOTIDE SEQUENCE [LARGE SCALE GENOMIC DNA]</scope>
</reference>
<dbReference type="GO" id="GO:0000054">
    <property type="term" value="P:ribosomal subunit export from nucleus"/>
    <property type="evidence" value="ECO:0007669"/>
    <property type="project" value="TreeGrafter"/>
</dbReference>
<dbReference type="PANTHER" id="PTHR24071:SF0">
    <property type="entry name" value="GTP-BINDING NUCLEAR PROTEIN RAN"/>
    <property type="match status" value="1"/>
</dbReference>
<dbReference type="GO" id="GO:0005737">
    <property type="term" value="C:cytoplasm"/>
    <property type="evidence" value="ECO:0007669"/>
    <property type="project" value="TreeGrafter"/>
</dbReference>
<dbReference type="InterPro" id="IPR002041">
    <property type="entry name" value="Ran_GTPase"/>
</dbReference>
<keyword evidence="1" id="KW-0547">Nucleotide-binding</keyword>
<keyword evidence="2" id="KW-0342">GTP-binding</keyword>
<evidence type="ECO:0000256" key="1">
    <source>
        <dbReference type="ARBA" id="ARBA00022741"/>
    </source>
</evidence>
<dbReference type="GO" id="GO:0003924">
    <property type="term" value="F:GTPase activity"/>
    <property type="evidence" value="ECO:0007669"/>
    <property type="project" value="InterPro"/>
</dbReference>
<dbReference type="GO" id="GO:0005525">
    <property type="term" value="F:GTP binding"/>
    <property type="evidence" value="ECO:0007669"/>
    <property type="project" value="UniProtKB-KW"/>
</dbReference>
<reference evidence="3" key="2">
    <citation type="submission" date="2025-08" db="UniProtKB">
        <authorList>
            <consortium name="Ensembl"/>
        </authorList>
    </citation>
    <scope>IDENTIFICATION</scope>
</reference>
<dbReference type="AlphaFoldDB" id="A0A8C4MLH0"/>
<reference evidence="3" key="3">
    <citation type="submission" date="2025-09" db="UniProtKB">
        <authorList>
            <consortium name="Ensembl"/>
        </authorList>
    </citation>
    <scope>IDENTIFICATION</scope>
</reference>
<dbReference type="Ensembl" id="ENSEAST00005029724.2">
    <property type="protein sequence ID" value="ENSEASP00005027375.1"/>
    <property type="gene ID" value="ENSEASG00005018651.2"/>
</dbReference>
<dbReference type="Proteomes" id="UP000694387">
    <property type="component" value="Chromosome 2"/>
</dbReference>